<evidence type="ECO:0000313" key="2">
    <source>
        <dbReference type="Proteomes" id="UP001634007"/>
    </source>
</evidence>
<accession>A0ABD3KAD7</accession>
<feature type="non-terminal residue" evidence="1">
    <location>
        <position position="67"/>
    </location>
</feature>
<dbReference type="Proteomes" id="UP001634007">
    <property type="component" value="Unassembled WGS sequence"/>
</dbReference>
<reference evidence="1 2" key="1">
    <citation type="submission" date="2024-11" db="EMBL/GenBank/DDBJ databases">
        <title>Chromosome-level genome assembly of Eucalyptus globulus Labill. provides insights into its genome evolution.</title>
        <authorList>
            <person name="Li X."/>
        </authorList>
    </citation>
    <scope>NUCLEOTIDE SEQUENCE [LARGE SCALE GENOMIC DNA]</scope>
    <source>
        <strain evidence="1">CL2024</strain>
        <tissue evidence="1">Fresh tender leaves</tissue>
    </source>
</reference>
<dbReference type="EMBL" id="JBJKBG010000006">
    <property type="protein sequence ID" value="KAL3735143.1"/>
    <property type="molecule type" value="Genomic_DNA"/>
</dbReference>
<keyword evidence="2" id="KW-1185">Reference proteome</keyword>
<organism evidence="1 2">
    <name type="scientific">Eucalyptus globulus</name>
    <name type="common">Tasmanian blue gum</name>
    <dbReference type="NCBI Taxonomy" id="34317"/>
    <lineage>
        <taxon>Eukaryota</taxon>
        <taxon>Viridiplantae</taxon>
        <taxon>Streptophyta</taxon>
        <taxon>Embryophyta</taxon>
        <taxon>Tracheophyta</taxon>
        <taxon>Spermatophyta</taxon>
        <taxon>Magnoliopsida</taxon>
        <taxon>eudicotyledons</taxon>
        <taxon>Gunneridae</taxon>
        <taxon>Pentapetalae</taxon>
        <taxon>rosids</taxon>
        <taxon>malvids</taxon>
        <taxon>Myrtales</taxon>
        <taxon>Myrtaceae</taxon>
        <taxon>Myrtoideae</taxon>
        <taxon>Eucalypteae</taxon>
        <taxon>Eucalyptus</taxon>
    </lineage>
</organism>
<name>A0ABD3KAD7_EUCGL</name>
<sequence length="67" mass="7619">MDDLTELKVETVAMMTPVIIDLSIEEEQWDSNEGEFKHVVIDLAAKEFTNLELGEAESKRMVIELPP</sequence>
<comment type="caution">
    <text evidence="1">The sequence shown here is derived from an EMBL/GenBank/DDBJ whole genome shotgun (WGS) entry which is preliminary data.</text>
</comment>
<evidence type="ECO:0000313" key="1">
    <source>
        <dbReference type="EMBL" id="KAL3735143.1"/>
    </source>
</evidence>
<gene>
    <name evidence="1" type="ORF">ACJRO7_024305</name>
</gene>
<dbReference type="AlphaFoldDB" id="A0ABD3KAD7"/>
<proteinExistence type="predicted"/>
<protein>
    <submittedName>
        <fullName evidence="1">Uncharacterized protein</fullName>
    </submittedName>
</protein>